<sequence length="900" mass="103422">MDFDVGGEDANLDHFADHLHNADAQNAPLHAPPHAPDEPPTVPSRESRQTYTVPYDGDAGRPVDDVRRPTKFESLVEAFPLDDDGDFGPFSSEKEWEFAECIVETMGHGQADRLLSLPFIQDAGPSFHNSRSLYQKVDSLPTGPEWIHEVLSVDTGMKNADGSPKLERVQLFRRDSNDCVEELVGNPTFKDHISFKPQKVYTGRDKNTRVYKQMKDCDWWHEIQAKLPEGATVAPVIISSDETMLSNFRGDKTAWPVYLSIGNIDKEIRRKPSMRATVLLGYIPADGLDMIEDKDERSRANWQLFHDCVRRMLLPLKKSGKDGKEMRCGDGYTRPIHPILAAYVADHPEQCTVACCKNNRCPKCLAGKDDLGENERFPLRNQQRTQKILERKGEGKIASAFDREGLRPTFKPFWRDLPYCDIFDCFTPDLLHQLHKGVFHDHLLSWIRQIVGDDEIDSRFQTIPSYPGLRYFKNGISKLTQTTGYEHKEMQRCLLSVLAGAAQTRVVRATRAILEFIYYASFQTHTDDSLAAMQSALDEFHAHKDIFIELDVREHFNIPKIHAMQHYIDMIRSRGTADGFNTELSERLHIDFAKDAYRASNRRDFFKQMTKWLTRQEAIFTFRKYIEWKKGRAADNARRAVNSNLVVRAPMDRDRPVDHLRPFASGPNSAPSSYALPKHPSFPHMSISDIESKHKAPQFRLALTQYLLLHAPAFRRQLSIYDQLPVYKQFRVLLKDIPQVSAEKRINTIRAIPEKRSTPARVGTPERFDPILVRCRVPNDSAAGTSLEGLRVARLKVIFTLPERISSVPTRLAYIEWFRPLREVDPASQLHSITYAKRHGQNHAEIIPLDDIVQSIHLVPKFGVEFDPTWNRWNIFSKCDKFFVNSWINLHTYHLFRNSL</sequence>
<name>A0A0H2RN46_9AGAM</name>
<dbReference type="STRING" id="27342.A0A0H2RN46"/>
<dbReference type="EMBL" id="KQ086222">
    <property type="protein sequence ID" value="KLO06261.1"/>
    <property type="molecule type" value="Genomic_DNA"/>
</dbReference>
<proteinExistence type="predicted"/>
<reference evidence="2 3" key="1">
    <citation type="submission" date="2015-04" db="EMBL/GenBank/DDBJ databases">
        <title>Complete genome sequence of Schizopora paradoxa KUC8140, a cosmopolitan wood degrader in East Asia.</title>
        <authorList>
            <consortium name="DOE Joint Genome Institute"/>
            <person name="Min B."/>
            <person name="Park H."/>
            <person name="Jang Y."/>
            <person name="Kim J.-J."/>
            <person name="Kim K.H."/>
            <person name="Pangilinan J."/>
            <person name="Lipzen A."/>
            <person name="Riley R."/>
            <person name="Grigoriev I.V."/>
            <person name="Spatafora J.W."/>
            <person name="Choi I.-G."/>
        </authorList>
    </citation>
    <scope>NUCLEOTIDE SEQUENCE [LARGE SCALE GENOMIC DNA]</scope>
    <source>
        <strain evidence="2 3">KUC8140</strain>
    </source>
</reference>
<dbReference type="AlphaFoldDB" id="A0A0H2RN46"/>
<accession>A0A0H2RN46</accession>
<evidence type="ECO:0000313" key="3">
    <source>
        <dbReference type="Proteomes" id="UP000053477"/>
    </source>
</evidence>
<feature type="region of interest" description="Disordered" evidence="1">
    <location>
        <begin position="23"/>
        <end position="66"/>
    </location>
</feature>
<dbReference type="InParanoid" id="A0A0H2RN46"/>
<protein>
    <recommendedName>
        <fullName evidence="4">Zn-finger domain-containing protein</fullName>
    </recommendedName>
</protein>
<dbReference type="Pfam" id="PF18759">
    <property type="entry name" value="Plavaka"/>
    <property type="match status" value="1"/>
</dbReference>
<organism evidence="2 3">
    <name type="scientific">Schizopora paradoxa</name>
    <dbReference type="NCBI Taxonomy" id="27342"/>
    <lineage>
        <taxon>Eukaryota</taxon>
        <taxon>Fungi</taxon>
        <taxon>Dikarya</taxon>
        <taxon>Basidiomycota</taxon>
        <taxon>Agaricomycotina</taxon>
        <taxon>Agaricomycetes</taxon>
        <taxon>Hymenochaetales</taxon>
        <taxon>Schizoporaceae</taxon>
        <taxon>Schizopora</taxon>
    </lineage>
</organism>
<feature type="compositionally biased region" description="Pro residues" evidence="1">
    <location>
        <begin position="30"/>
        <end position="42"/>
    </location>
</feature>
<evidence type="ECO:0000313" key="2">
    <source>
        <dbReference type="EMBL" id="KLO06261.1"/>
    </source>
</evidence>
<keyword evidence="3" id="KW-1185">Reference proteome</keyword>
<evidence type="ECO:0000256" key="1">
    <source>
        <dbReference type="SAM" id="MobiDB-lite"/>
    </source>
</evidence>
<dbReference type="Proteomes" id="UP000053477">
    <property type="component" value="Unassembled WGS sequence"/>
</dbReference>
<dbReference type="InterPro" id="IPR041078">
    <property type="entry name" value="Plavaka"/>
</dbReference>
<dbReference type="OrthoDB" id="2576233at2759"/>
<gene>
    <name evidence="2" type="ORF">SCHPADRAFT_838287</name>
</gene>
<evidence type="ECO:0008006" key="4">
    <source>
        <dbReference type="Google" id="ProtNLM"/>
    </source>
</evidence>